<accession>A0A3R9MK92</accession>
<dbReference type="Proteomes" id="UP000270291">
    <property type="component" value="Unassembled WGS sequence"/>
</dbReference>
<dbReference type="Gene3D" id="1.10.10.10">
    <property type="entry name" value="Winged helix-like DNA-binding domain superfamily/Winged helix DNA-binding domain"/>
    <property type="match status" value="1"/>
</dbReference>
<keyword evidence="2" id="KW-1185">Reference proteome</keyword>
<dbReference type="OrthoDB" id="883852at2"/>
<reference evidence="1 2" key="1">
    <citation type="submission" date="2018-12" db="EMBL/GenBank/DDBJ databases">
        <authorList>
            <person name="Feng G."/>
            <person name="Zhu H."/>
        </authorList>
    </citation>
    <scope>NUCLEOTIDE SEQUENCE [LARGE SCALE GENOMIC DNA]</scope>
    <source>
        <strain evidence="1 2">LMG 26000</strain>
    </source>
</reference>
<name>A0A3R9MK92_9BACT</name>
<dbReference type="InterPro" id="IPR036388">
    <property type="entry name" value="WH-like_DNA-bd_sf"/>
</dbReference>
<dbReference type="AlphaFoldDB" id="A0A3R9MK92"/>
<evidence type="ECO:0000313" key="1">
    <source>
        <dbReference type="EMBL" id="RSK42427.1"/>
    </source>
</evidence>
<dbReference type="RefSeq" id="WP_125439557.1">
    <property type="nucleotide sequence ID" value="NZ_RWIU01000005.1"/>
</dbReference>
<evidence type="ECO:0008006" key="3">
    <source>
        <dbReference type="Google" id="ProtNLM"/>
    </source>
</evidence>
<comment type="caution">
    <text evidence="1">The sequence shown here is derived from an EMBL/GenBank/DDBJ whole genome shotgun (WGS) entry which is preliminary data.</text>
</comment>
<dbReference type="InterPro" id="IPR036390">
    <property type="entry name" value="WH_DNA-bd_sf"/>
</dbReference>
<organism evidence="1 2">
    <name type="scientific">Hymenobacter perfusus</name>
    <dbReference type="NCBI Taxonomy" id="1236770"/>
    <lineage>
        <taxon>Bacteria</taxon>
        <taxon>Pseudomonadati</taxon>
        <taxon>Bacteroidota</taxon>
        <taxon>Cytophagia</taxon>
        <taxon>Cytophagales</taxon>
        <taxon>Hymenobacteraceae</taxon>
        <taxon>Hymenobacter</taxon>
    </lineage>
</organism>
<evidence type="ECO:0000313" key="2">
    <source>
        <dbReference type="Proteomes" id="UP000270291"/>
    </source>
</evidence>
<protein>
    <recommendedName>
        <fullName evidence="3">ArsR family transcriptional regulator</fullName>
    </recommendedName>
</protein>
<proteinExistence type="predicted"/>
<dbReference type="SUPFAM" id="SSF46785">
    <property type="entry name" value="Winged helix' DNA-binding domain"/>
    <property type="match status" value="1"/>
</dbReference>
<gene>
    <name evidence="1" type="ORF">EI293_16050</name>
</gene>
<dbReference type="EMBL" id="RWIU01000005">
    <property type="protein sequence ID" value="RSK42427.1"/>
    <property type="molecule type" value="Genomic_DNA"/>
</dbReference>
<sequence>MADEVPAEASAPSVVELLAQRIAQRSLPVPIPMTPEAIRERLGRALGRFVGSRDPRRRRTFGRLAYALMATPEGTNAELAAVVGISPQALQRAADVLAEAGLLTISYRKNIRYQALNETGEIWLLPHAQGTAPAQ</sequence>